<dbReference type="InterPro" id="IPR015424">
    <property type="entry name" value="PyrdxlP-dep_Trfase"/>
</dbReference>
<dbReference type="Proteomes" id="UP000286801">
    <property type="component" value="Unassembled WGS sequence"/>
</dbReference>
<evidence type="ECO:0000256" key="3">
    <source>
        <dbReference type="ARBA" id="ARBA00022679"/>
    </source>
</evidence>
<dbReference type="InterPro" id="IPR015422">
    <property type="entry name" value="PyrdxlP-dep_Trfase_small"/>
</dbReference>
<evidence type="ECO:0000256" key="4">
    <source>
        <dbReference type="ARBA" id="ARBA00022898"/>
    </source>
</evidence>
<accession>A0A432G2D3</accession>
<keyword evidence="4 5" id="KW-0663">Pyridoxal phosphate</keyword>
<dbReference type="InterPro" id="IPR006235">
    <property type="entry name" value="OAc-hSer/O-AcSer_sulfhydrylase"/>
</dbReference>
<dbReference type="GO" id="GO:0071269">
    <property type="term" value="P:L-homocysteine biosynthetic process"/>
    <property type="evidence" value="ECO:0007669"/>
    <property type="project" value="TreeGrafter"/>
</dbReference>
<gene>
    <name evidence="6" type="ORF">DSY97_09200</name>
</gene>
<dbReference type="EMBL" id="QNZL01000244">
    <property type="protein sequence ID" value="RTZ77736.1"/>
    <property type="molecule type" value="Genomic_DNA"/>
</dbReference>
<feature type="non-terminal residue" evidence="6">
    <location>
        <position position="1"/>
    </location>
</feature>
<protein>
    <submittedName>
        <fullName evidence="6">Bifunctional O-acetylhomoserine aminocarboxypropyltransferase/cysteine synthase</fullName>
        <ecNumber evidence="6">2.5.1.49</ecNumber>
    </submittedName>
</protein>
<dbReference type="InterPro" id="IPR000277">
    <property type="entry name" value="Cys/Met-Metab_PyrdxlP-dep_enz"/>
</dbReference>
<dbReference type="EC" id="2.5.1.49" evidence="6"/>
<keyword evidence="3 6" id="KW-0808">Transferase</keyword>
<comment type="caution">
    <text evidence="6">The sequence shown here is derived from an EMBL/GenBank/DDBJ whole genome shotgun (WGS) entry which is preliminary data.</text>
</comment>
<evidence type="ECO:0000256" key="2">
    <source>
        <dbReference type="ARBA" id="ARBA00009077"/>
    </source>
</evidence>
<dbReference type="GO" id="GO:0019346">
    <property type="term" value="P:transsulfuration"/>
    <property type="evidence" value="ECO:0007669"/>
    <property type="project" value="InterPro"/>
</dbReference>
<evidence type="ECO:0000313" key="7">
    <source>
        <dbReference type="Proteomes" id="UP000286801"/>
    </source>
</evidence>
<name>A0A432G2D3_9DELT</name>
<organism evidence="6 7">
    <name type="scientific">SAR324 cluster bacterium</name>
    <dbReference type="NCBI Taxonomy" id="2024889"/>
    <lineage>
        <taxon>Bacteria</taxon>
        <taxon>Deltaproteobacteria</taxon>
        <taxon>SAR324 cluster</taxon>
    </lineage>
</organism>
<dbReference type="SUPFAM" id="SSF53383">
    <property type="entry name" value="PLP-dependent transferases"/>
    <property type="match status" value="1"/>
</dbReference>
<evidence type="ECO:0000313" key="6">
    <source>
        <dbReference type="EMBL" id="RTZ77736.1"/>
    </source>
</evidence>
<evidence type="ECO:0000256" key="1">
    <source>
        <dbReference type="ARBA" id="ARBA00001933"/>
    </source>
</evidence>
<proteinExistence type="inferred from homology"/>
<comment type="similarity">
    <text evidence="2 5">Belongs to the trans-sulfuration enzymes family.</text>
</comment>
<dbReference type="AlphaFoldDB" id="A0A432G2D3"/>
<dbReference type="PANTHER" id="PTHR43797">
    <property type="entry name" value="HOMOCYSTEINE/CYSTEINE SYNTHASE"/>
    <property type="match status" value="1"/>
</dbReference>
<sequence length="81" mass="8473">GAAFINSVQLASHLANVGDAKTLVIHPASTTHAQMDSETMKQAGLTEDMIRLSVGLEDADDLITDLKQALRKAEKVGGGAK</sequence>
<comment type="cofactor">
    <cofactor evidence="1 5">
        <name>pyridoxal 5'-phosphate</name>
        <dbReference type="ChEBI" id="CHEBI:597326"/>
    </cofactor>
</comment>
<dbReference type="GO" id="GO:0006535">
    <property type="term" value="P:cysteine biosynthetic process from serine"/>
    <property type="evidence" value="ECO:0007669"/>
    <property type="project" value="TreeGrafter"/>
</dbReference>
<dbReference type="PANTHER" id="PTHR43797:SF2">
    <property type="entry name" value="HOMOCYSTEINE_CYSTEINE SYNTHASE"/>
    <property type="match status" value="1"/>
</dbReference>
<dbReference type="GO" id="GO:0030170">
    <property type="term" value="F:pyridoxal phosphate binding"/>
    <property type="evidence" value="ECO:0007669"/>
    <property type="project" value="InterPro"/>
</dbReference>
<reference evidence="6 7" key="1">
    <citation type="submission" date="2018-06" db="EMBL/GenBank/DDBJ databases">
        <title>Combined omics and stable isotope probing to characterize newly discovered Mariana Back-Arc vent microbial communities.</title>
        <authorList>
            <person name="Trembath-Reichert E."/>
            <person name="Huber J.A."/>
        </authorList>
    </citation>
    <scope>NUCLEOTIDE SEQUENCE [LARGE SCALE GENOMIC DNA]</scope>
    <source>
        <strain evidence="6">MAG 63_1</strain>
    </source>
</reference>
<dbReference type="Gene3D" id="3.90.1150.10">
    <property type="entry name" value="Aspartate Aminotransferase, domain 1"/>
    <property type="match status" value="1"/>
</dbReference>
<dbReference type="GO" id="GO:0003961">
    <property type="term" value="F:O-acetylhomoserine aminocarboxypropyltransferase activity"/>
    <property type="evidence" value="ECO:0007669"/>
    <property type="project" value="UniProtKB-EC"/>
</dbReference>
<dbReference type="GO" id="GO:0004124">
    <property type="term" value="F:cysteine synthase activity"/>
    <property type="evidence" value="ECO:0007669"/>
    <property type="project" value="TreeGrafter"/>
</dbReference>
<dbReference type="Pfam" id="PF01053">
    <property type="entry name" value="Cys_Met_Meta_PP"/>
    <property type="match status" value="1"/>
</dbReference>
<evidence type="ECO:0000256" key="5">
    <source>
        <dbReference type="RuleBase" id="RU362118"/>
    </source>
</evidence>
<dbReference type="GO" id="GO:0005737">
    <property type="term" value="C:cytoplasm"/>
    <property type="evidence" value="ECO:0007669"/>
    <property type="project" value="TreeGrafter"/>
</dbReference>